<dbReference type="Pfam" id="PF00672">
    <property type="entry name" value="HAMP"/>
    <property type="match status" value="1"/>
</dbReference>
<dbReference type="KEGG" id="gvi:gll0023"/>
<organism evidence="11 12">
    <name type="scientific">Gloeobacter violaceus (strain ATCC 29082 / PCC 7421)</name>
    <dbReference type="NCBI Taxonomy" id="251221"/>
    <lineage>
        <taxon>Bacteria</taxon>
        <taxon>Bacillati</taxon>
        <taxon>Cyanobacteriota</taxon>
        <taxon>Cyanophyceae</taxon>
        <taxon>Gloeobacterales</taxon>
        <taxon>Gloeobacteraceae</taxon>
        <taxon>Gloeobacter</taxon>
    </lineage>
</organism>
<dbReference type="SMART" id="SM00387">
    <property type="entry name" value="HATPase_c"/>
    <property type="match status" value="1"/>
</dbReference>
<dbReference type="FunCoup" id="Q7NPN2">
    <property type="interactions" value="17"/>
</dbReference>
<evidence type="ECO:0000313" key="12">
    <source>
        <dbReference type="Proteomes" id="UP000000557"/>
    </source>
</evidence>
<dbReference type="InterPro" id="IPR036097">
    <property type="entry name" value="HisK_dim/P_sf"/>
</dbReference>
<keyword evidence="7" id="KW-0902">Two-component regulatory system</keyword>
<dbReference type="InterPro" id="IPR003661">
    <property type="entry name" value="HisK_dim/P_dom"/>
</dbReference>
<keyword evidence="8" id="KW-1133">Transmembrane helix</keyword>
<dbReference type="PANTHER" id="PTHR43711">
    <property type="entry name" value="TWO-COMPONENT HISTIDINE KINASE"/>
    <property type="match status" value="1"/>
</dbReference>
<feature type="domain" description="HAMP" evidence="10">
    <location>
        <begin position="218"/>
        <end position="270"/>
    </location>
</feature>
<dbReference type="STRING" id="251221.gene:10757492"/>
<comment type="catalytic activity">
    <reaction evidence="1">
        <text>ATP + protein L-histidine = ADP + protein N-phospho-L-histidine.</text>
        <dbReference type="EC" id="2.7.13.3"/>
    </reaction>
</comment>
<keyword evidence="8" id="KW-0472">Membrane</keyword>
<dbReference type="PANTHER" id="PTHR43711:SF28">
    <property type="entry name" value="SENSOR HISTIDINE KINASE YXDK"/>
    <property type="match status" value="1"/>
</dbReference>
<protein>
    <recommendedName>
        <fullName evidence="3">histidine kinase</fullName>
        <ecNumber evidence="3">2.7.13.3</ecNumber>
    </recommendedName>
</protein>
<evidence type="ECO:0000256" key="7">
    <source>
        <dbReference type="ARBA" id="ARBA00023012"/>
    </source>
</evidence>
<evidence type="ECO:0000313" key="11">
    <source>
        <dbReference type="EMBL" id="BAC87964.1"/>
    </source>
</evidence>
<dbReference type="Gene3D" id="1.10.287.130">
    <property type="match status" value="1"/>
</dbReference>
<dbReference type="EnsemblBacteria" id="BAC87964">
    <property type="protein sequence ID" value="BAC87964"/>
    <property type="gene ID" value="BAC87964"/>
</dbReference>
<dbReference type="PROSITE" id="PS50885">
    <property type="entry name" value="HAMP"/>
    <property type="match status" value="1"/>
</dbReference>
<dbReference type="InterPro" id="IPR005467">
    <property type="entry name" value="His_kinase_dom"/>
</dbReference>
<dbReference type="CDD" id="cd06225">
    <property type="entry name" value="HAMP"/>
    <property type="match status" value="1"/>
</dbReference>
<name>Q7NPN2_GLOVI</name>
<keyword evidence="8" id="KW-0812">Transmembrane</keyword>
<dbReference type="SUPFAM" id="SSF158472">
    <property type="entry name" value="HAMP domain-like"/>
    <property type="match status" value="1"/>
</dbReference>
<evidence type="ECO:0000259" key="10">
    <source>
        <dbReference type="PROSITE" id="PS50885"/>
    </source>
</evidence>
<dbReference type="InParanoid" id="Q7NPN2"/>
<dbReference type="CDD" id="cd00075">
    <property type="entry name" value="HATPase"/>
    <property type="match status" value="1"/>
</dbReference>
<dbReference type="InterPro" id="IPR004358">
    <property type="entry name" value="Sig_transdc_His_kin-like_C"/>
</dbReference>
<evidence type="ECO:0000256" key="2">
    <source>
        <dbReference type="ARBA" id="ARBA00004370"/>
    </source>
</evidence>
<evidence type="ECO:0000256" key="4">
    <source>
        <dbReference type="ARBA" id="ARBA00022553"/>
    </source>
</evidence>
<evidence type="ECO:0000256" key="6">
    <source>
        <dbReference type="ARBA" id="ARBA00022777"/>
    </source>
</evidence>
<dbReference type="InterPro" id="IPR050736">
    <property type="entry name" value="Sensor_HK_Regulatory"/>
</dbReference>
<dbReference type="Proteomes" id="UP000000557">
    <property type="component" value="Chromosome"/>
</dbReference>
<keyword evidence="6 11" id="KW-0418">Kinase</keyword>
<dbReference type="SUPFAM" id="SSF47384">
    <property type="entry name" value="Homodimeric domain of signal transducing histidine kinase"/>
    <property type="match status" value="1"/>
</dbReference>
<dbReference type="PRINTS" id="PR00344">
    <property type="entry name" value="BCTRLSENSOR"/>
</dbReference>
<keyword evidence="5" id="KW-0808">Transferase</keyword>
<dbReference type="PhylomeDB" id="Q7NPN2"/>
<dbReference type="eggNOG" id="COG2205">
    <property type="taxonomic scope" value="Bacteria"/>
</dbReference>
<accession>Q7NPN2</accession>
<dbReference type="SUPFAM" id="SSF55874">
    <property type="entry name" value="ATPase domain of HSP90 chaperone/DNA topoisomerase II/histidine kinase"/>
    <property type="match status" value="1"/>
</dbReference>
<evidence type="ECO:0000256" key="3">
    <source>
        <dbReference type="ARBA" id="ARBA00012438"/>
    </source>
</evidence>
<dbReference type="Gene3D" id="3.30.565.10">
    <property type="entry name" value="Histidine kinase-like ATPase, C-terminal domain"/>
    <property type="match status" value="1"/>
</dbReference>
<keyword evidence="4" id="KW-0597">Phosphoprotein</keyword>
<proteinExistence type="predicted"/>
<comment type="subcellular location">
    <subcellularLocation>
        <location evidence="2">Membrane</location>
    </subcellularLocation>
</comment>
<keyword evidence="12" id="KW-1185">Reference proteome</keyword>
<dbReference type="Gene3D" id="6.10.340.10">
    <property type="match status" value="1"/>
</dbReference>
<dbReference type="HOGENOM" id="CLU_000445_89_6_3"/>
<feature type="transmembrane region" description="Helical" evidence="8">
    <location>
        <begin position="32"/>
        <end position="51"/>
    </location>
</feature>
<dbReference type="PROSITE" id="PS50109">
    <property type="entry name" value="HIS_KIN"/>
    <property type="match status" value="1"/>
</dbReference>
<dbReference type="OrthoDB" id="9763461at2"/>
<reference evidence="11 12" key="2">
    <citation type="journal article" date="2003" name="DNA Res.">
        <title>Complete genome structure of Gloeobacter violaceus PCC 7421, a cyanobacterium that lacks thylakoids (supplement).</title>
        <authorList>
            <person name="Nakamura Y."/>
            <person name="Kaneko T."/>
            <person name="Sato S."/>
            <person name="Mimuro M."/>
            <person name="Miyashita H."/>
            <person name="Tsuchiya T."/>
            <person name="Sasamoto S."/>
            <person name="Watanabe A."/>
            <person name="Kawashima K."/>
            <person name="Kishida Y."/>
            <person name="Kiyokawa C."/>
            <person name="Kohara M."/>
            <person name="Matsumoto M."/>
            <person name="Matsuno A."/>
            <person name="Nakazaki N."/>
            <person name="Shimpo S."/>
            <person name="Takeuchi C."/>
            <person name="Yamada M."/>
            <person name="Tabata S."/>
        </authorList>
    </citation>
    <scope>NUCLEOTIDE SEQUENCE [LARGE SCALE GENOMIC DNA]</scope>
    <source>
        <strain evidence="12">ATCC 29082 / PCC 7421</strain>
    </source>
</reference>
<dbReference type="Pfam" id="PF02518">
    <property type="entry name" value="HATPase_c"/>
    <property type="match status" value="1"/>
</dbReference>
<dbReference type="InterPro" id="IPR003660">
    <property type="entry name" value="HAMP_dom"/>
</dbReference>
<dbReference type="InterPro" id="IPR036890">
    <property type="entry name" value="HATPase_C_sf"/>
</dbReference>
<dbReference type="InterPro" id="IPR003594">
    <property type="entry name" value="HATPase_dom"/>
</dbReference>
<evidence type="ECO:0000256" key="5">
    <source>
        <dbReference type="ARBA" id="ARBA00022679"/>
    </source>
</evidence>
<dbReference type="Pfam" id="PF00512">
    <property type="entry name" value="HisKA"/>
    <property type="match status" value="1"/>
</dbReference>
<evidence type="ECO:0000259" key="9">
    <source>
        <dbReference type="PROSITE" id="PS50109"/>
    </source>
</evidence>
<dbReference type="GO" id="GO:0016020">
    <property type="term" value="C:membrane"/>
    <property type="evidence" value="ECO:0007669"/>
    <property type="project" value="UniProtKB-SubCell"/>
</dbReference>
<evidence type="ECO:0000256" key="8">
    <source>
        <dbReference type="SAM" id="Phobius"/>
    </source>
</evidence>
<dbReference type="EC" id="2.7.13.3" evidence="3"/>
<evidence type="ECO:0000256" key="1">
    <source>
        <dbReference type="ARBA" id="ARBA00000085"/>
    </source>
</evidence>
<feature type="transmembrane region" description="Helical" evidence="8">
    <location>
        <begin position="195"/>
        <end position="217"/>
    </location>
</feature>
<reference evidence="11 12" key="1">
    <citation type="journal article" date="2003" name="DNA Res.">
        <title>Complete genome structure of Gloeobacter violaceus PCC 7421, a cyanobacterium that lacks thylakoids.</title>
        <authorList>
            <person name="Nakamura Y."/>
            <person name="Kaneko T."/>
            <person name="Sato S."/>
            <person name="Mimuro M."/>
            <person name="Miyashita H."/>
            <person name="Tsuchiya T."/>
            <person name="Sasamoto S."/>
            <person name="Watanabe A."/>
            <person name="Kawashima K."/>
            <person name="Kishida Y."/>
            <person name="Kiyokawa C."/>
            <person name="Kohara M."/>
            <person name="Matsumoto M."/>
            <person name="Matsuno A."/>
            <person name="Nakazaki N."/>
            <person name="Shimpo S."/>
            <person name="Takeuchi C."/>
            <person name="Yamada M."/>
            <person name="Tabata S."/>
        </authorList>
    </citation>
    <scope>NUCLEOTIDE SEQUENCE [LARGE SCALE GENOMIC DNA]</scope>
    <source>
        <strain evidence="12">ATCC 29082 / PCC 7421</strain>
    </source>
</reference>
<dbReference type="AlphaFoldDB" id="Q7NPN2"/>
<dbReference type="SMART" id="SM00304">
    <property type="entry name" value="HAMP"/>
    <property type="match status" value="1"/>
</dbReference>
<gene>
    <name evidence="11" type="ordered locus">gll0023</name>
</gene>
<dbReference type="PATRIC" id="fig|251221.4.peg.23"/>
<dbReference type="CDD" id="cd00082">
    <property type="entry name" value="HisKA"/>
    <property type="match status" value="1"/>
</dbReference>
<dbReference type="SMART" id="SM00388">
    <property type="entry name" value="HisKA"/>
    <property type="match status" value="1"/>
</dbReference>
<dbReference type="EMBL" id="BA000045">
    <property type="protein sequence ID" value="BAC87964.1"/>
    <property type="molecule type" value="Genomic_DNA"/>
</dbReference>
<dbReference type="FunFam" id="1.10.287.130:FF:000001">
    <property type="entry name" value="Two-component sensor histidine kinase"/>
    <property type="match status" value="1"/>
</dbReference>
<dbReference type="GO" id="GO:0000155">
    <property type="term" value="F:phosphorelay sensor kinase activity"/>
    <property type="evidence" value="ECO:0007669"/>
    <property type="project" value="InterPro"/>
</dbReference>
<feature type="domain" description="Histidine kinase" evidence="9">
    <location>
        <begin position="278"/>
        <end position="484"/>
    </location>
</feature>
<sequence length="508" mass="56806">MGAGRFSDWDKQLNPSVARLWRRTFGGVRTRILAWYVLLIALCGVTSVLAVREILFMQLQERLETSLVREVRLFELLSAEEPVVQEQPMRERAAHIFDRFFYRYVPHDNEFMLAYIDGELYRTMPQKLDGTMRANGKLTSRWSHLRAPERDERTGSSGEKFLYIAEPLRLGGEPRGLLVAAYCVSCERREVERSVMVVAQVFIGATLLASLLAWIAAGRVLAPLRLLAETARSIGESDLTRRIPAGDRGELGELAATFNQMLDRLEAAFASQRNFISDAGHELRTPITIVRGHLELLGDDPGERAETMAIVYDELDRMNRFVDDLLLLARAERPDFLFFELFDVGELTDELYAKARALAPREWSIEARGSGRMVADRQRLTQAVINLAQNAVQHTAPGDRIAIGSALRGVWVYLWVSDCGPGIAPEDQRRIFERFERGSHSRYEGSGLGLAIVQAIATTHGGSIQLTSVPGAGATFTLVLPLDPPQELQLHNQLAGQSCSTVLSVYSH</sequence>